<evidence type="ECO:0000256" key="1">
    <source>
        <dbReference type="ARBA" id="ARBA00023125"/>
    </source>
</evidence>
<gene>
    <name evidence="3" type="ORF">DWQ56_21930</name>
</gene>
<comment type="caution">
    <text evidence="3">The sequence shown here is derived from an EMBL/GenBank/DDBJ whole genome shotgun (WGS) entry which is preliminary data.</text>
</comment>
<proteinExistence type="predicted"/>
<sequence>MDYKLQNKGGLLMEIDRFFPSSKTCSLCLYQMSDMPLDVRKWTCPSCGTHHDRDENADKKMRAEGIRKLLVSGTRTTAQRGEVSQKGGCKSVLRHSPVNSEVLTTAPRESR</sequence>
<dbReference type="Proteomes" id="UP000256301">
    <property type="component" value="Unassembled WGS sequence"/>
</dbReference>
<organism evidence="3 4">
    <name type="scientific">Microcystis aeruginosa DA14</name>
    <dbReference type="NCBI Taxonomy" id="1987506"/>
    <lineage>
        <taxon>Bacteria</taxon>
        <taxon>Bacillati</taxon>
        <taxon>Cyanobacteriota</taxon>
        <taxon>Cyanophyceae</taxon>
        <taxon>Oscillatoriophycideae</taxon>
        <taxon>Chroococcales</taxon>
        <taxon>Microcystaceae</taxon>
        <taxon>Microcystis</taxon>
    </lineage>
</organism>
<dbReference type="InterPro" id="IPR010095">
    <property type="entry name" value="Cas12f1-like_TNB"/>
</dbReference>
<reference evidence="3 4" key="1">
    <citation type="submission" date="2017-08" db="EMBL/GenBank/DDBJ databases">
        <title>Functional genomic and metabolic studies of the symbiotic interactions of six Microcystis-dominated communities.</title>
        <authorList>
            <person name="Li Q."/>
            <person name="Lin F."/>
        </authorList>
    </citation>
    <scope>NUCLEOTIDE SEQUENCE [LARGE SCALE GENOMIC DNA]</scope>
    <source>
        <strain evidence="3">DA14</strain>
    </source>
</reference>
<dbReference type="EMBL" id="QQWE01000008">
    <property type="protein sequence ID" value="REJ53504.1"/>
    <property type="molecule type" value="Genomic_DNA"/>
</dbReference>
<dbReference type="GO" id="GO:0003677">
    <property type="term" value="F:DNA binding"/>
    <property type="evidence" value="ECO:0007669"/>
    <property type="project" value="UniProtKB-KW"/>
</dbReference>
<accession>A0A3E0M1A8</accession>
<evidence type="ECO:0000259" key="2">
    <source>
        <dbReference type="Pfam" id="PF07282"/>
    </source>
</evidence>
<dbReference type="AlphaFoldDB" id="A0A3E0M1A8"/>
<evidence type="ECO:0000313" key="4">
    <source>
        <dbReference type="Proteomes" id="UP000256301"/>
    </source>
</evidence>
<keyword evidence="1" id="KW-0238">DNA-binding</keyword>
<dbReference type="Pfam" id="PF07282">
    <property type="entry name" value="Cas12f1-like_TNB"/>
    <property type="match status" value="1"/>
</dbReference>
<name>A0A3E0M1A8_MICAE</name>
<evidence type="ECO:0000313" key="3">
    <source>
        <dbReference type="EMBL" id="REJ53504.1"/>
    </source>
</evidence>
<protein>
    <submittedName>
        <fullName evidence="3">Transposase</fullName>
    </submittedName>
</protein>
<feature type="domain" description="Cas12f1-like TNB" evidence="2">
    <location>
        <begin position="2"/>
        <end position="57"/>
    </location>
</feature>